<accession>A0A6B2LFN0</accession>
<dbReference type="GO" id="GO:0003729">
    <property type="term" value="F:mRNA binding"/>
    <property type="evidence" value="ECO:0007669"/>
    <property type="project" value="InterPro"/>
</dbReference>
<name>A0A6B2LFN0_9EUKA</name>
<dbReference type="PANTHER" id="PTHR12375">
    <property type="entry name" value="RNA-BINDING PROTEIN LUC7-RELATED"/>
    <property type="match status" value="1"/>
</dbReference>
<proteinExistence type="inferred from homology"/>
<reference evidence="2" key="1">
    <citation type="journal article" date="2020" name="J. Eukaryot. Microbiol.">
        <title>De novo Sequencing, Assembly and Annotation of the Transcriptome for the Free-Living Testate Amoeba Arcella intermedia.</title>
        <authorList>
            <person name="Ribeiro G.M."/>
            <person name="Porfirio-Sousa A.L."/>
            <person name="Maurer-Alcala X.X."/>
            <person name="Katz L.A."/>
            <person name="Lahr D.J.G."/>
        </authorList>
    </citation>
    <scope>NUCLEOTIDE SEQUENCE</scope>
</reference>
<dbReference type="GO" id="GO:0005685">
    <property type="term" value="C:U1 snRNP"/>
    <property type="evidence" value="ECO:0007669"/>
    <property type="project" value="InterPro"/>
</dbReference>
<sequence>MSVQEQRRLLDALMGLDRDGDTREGSMKHFTDRDVCKFYIAGLCPHDVFTNTRKEMGVCPNLHSDPLKIVYDTLDDEKKKEYPYETDLATTLDEIIRECDRAILRQEQKLKDSEAEKIQNDPISRQISDLQLKAEKLGEEGNLDEYAKVNAELEGLKMKRTQQAVSVQIPSGAAGEVVQQYGSQSQQQKLRVCEICSCYLSKFDSDKRLADHFMGKLHMGYMAVREKFEELKARGFFPERREKR</sequence>
<dbReference type="EMBL" id="GIBP01006835">
    <property type="protein sequence ID" value="NDV35804.1"/>
    <property type="molecule type" value="Transcribed_RNA"/>
</dbReference>
<evidence type="ECO:0000313" key="2">
    <source>
        <dbReference type="EMBL" id="NDV35804.1"/>
    </source>
</evidence>
<dbReference type="InterPro" id="IPR004882">
    <property type="entry name" value="Luc7-rel"/>
</dbReference>
<evidence type="ECO:0000256" key="1">
    <source>
        <dbReference type="ARBA" id="ARBA00005655"/>
    </source>
</evidence>
<protein>
    <submittedName>
        <fullName evidence="2">Uncharacterized protein</fullName>
    </submittedName>
</protein>
<dbReference type="AlphaFoldDB" id="A0A6B2LFN0"/>
<organism evidence="2">
    <name type="scientific">Arcella intermedia</name>
    <dbReference type="NCBI Taxonomy" id="1963864"/>
    <lineage>
        <taxon>Eukaryota</taxon>
        <taxon>Amoebozoa</taxon>
        <taxon>Tubulinea</taxon>
        <taxon>Elardia</taxon>
        <taxon>Arcellinida</taxon>
        <taxon>Sphaerothecina</taxon>
        <taxon>Arcellidae</taxon>
        <taxon>Arcella</taxon>
    </lineage>
</organism>
<comment type="similarity">
    <text evidence="1">Belongs to the Luc7 family.</text>
</comment>
<dbReference type="Pfam" id="PF03194">
    <property type="entry name" value="LUC7"/>
    <property type="match status" value="1"/>
</dbReference>
<dbReference type="GO" id="GO:0006376">
    <property type="term" value="P:mRNA splice site recognition"/>
    <property type="evidence" value="ECO:0007669"/>
    <property type="project" value="InterPro"/>
</dbReference>